<dbReference type="InterPro" id="IPR013088">
    <property type="entry name" value="Znf_NHR/GATA"/>
</dbReference>
<dbReference type="GO" id="GO:0005524">
    <property type="term" value="F:ATP binding"/>
    <property type="evidence" value="ECO:0007669"/>
    <property type="project" value="UniProtKB-KW"/>
</dbReference>
<dbReference type="Gene3D" id="1.10.510.10">
    <property type="entry name" value="Transferase(Phosphotransferase) domain 1"/>
    <property type="match status" value="1"/>
</dbReference>
<dbReference type="InterPro" id="IPR001245">
    <property type="entry name" value="Ser-Thr/Tyr_kinase_cat_dom"/>
</dbReference>
<keyword evidence="4" id="KW-0067">ATP-binding</keyword>
<organism evidence="9 10">
    <name type="scientific">Mycena sanguinolenta</name>
    <dbReference type="NCBI Taxonomy" id="230812"/>
    <lineage>
        <taxon>Eukaryota</taxon>
        <taxon>Fungi</taxon>
        <taxon>Dikarya</taxon>
        <taxon>Basidiomycota</taxon>
        <taxon>Agaricomycotina</taxon>
        <taxon>Agaricomycetes</taxon>
        <taxon>Agaricomycetidae</taxon>
        <taxon>Agaricales</taxon>
        <taxon>Marasmiineae</taxon>
        <taxon>Mycenaceae</taxon>
        <taxon>Mycena</taxon>
    </lineage>
</organism>
<reference evidence="9" key="1">
    <citation type="submission" date="2020-05" db="EMBL/GenBank/DDBJ databases">
        <title>Mycena genomes resolve the evolution of fungal bioluminescence.</title>
        <authorList>
            <person name="Tsai I.J."/>
        </authorList>
    </citation>
    <scope>NUCLEOTIDE SEQUENCE</scope>
    <source>
        <strain evidence="9">160909Yilan</strain>
    </source>
</reference>
<dbReference type="GO" id="GO:0008270">
    <property type="term" value="F:zinc ion binding"/>
    <property type="evidence" value="ECO:0007669"/>
    <property type="project" value="UniProtKB-KW"/>
</dbReference>
<feature type="domain" description="GATA-type" evidence="8">
    <location>
        <begin position="543"/>
        <end position="597"/>
    </location>
</feature>
<evidence type="ECO:0000259" key="7">
    <source>
        <dbReference type="PROSITE" id="PS50011"/>
    </source>
</evidence>
<feature type="compositionally biased region" description="Basic and acidic residues" evidence="6">
    <location>
        <begin position="400"/>
        <end position="409"/>
    </location>
</feature>
<evidence type="ECO:0000256" key="2">
    <source>
        <dbReference type="ARBA" id="ARBA00022741"/>
    </source>
</evidence>
<dbReference type="SMART" id="SM00220">
    <property type="entry name" value="S_TKc"/>
    <property type="match status" value="1"/>
</dbReference>
<keyword evidence="5" id="KW-0479">Metal-binding</keyword>
<dbReference type="PRINTS" id="PR00109">
    <property type="entry name" value="TYRKINASE"/>
</dbReference>
<dbReference type="Gene3D" id="3.30.50.10">
    <property type="entry name" value="Erythroid Transcription Factor GATA-1, subunit A"/>
    <property type="match status" value="1"/>
</dbReference>
<dbReference type="GO" id="GO:0043565">
    <property type="term" value="F:sequence-specific DNA binding"/>
    <property type="evidence" value="ECO:0007669"/>
    <property type="project" value="InterPro"/>
</dbReference>
<dbReference type="OrthoDB" id="346907at2759"/>
<dbReference type="SUPFAM" id="SSF57716">
    <property type="entry name" value="Glucocorticoid receptor-like (DNA-binding domain)"/>
    <property type="match status" value="1"/>
</dbReference>
<protein>
    <submittedName>
        <fullName evidence="9">Protein kinase domain-containing protein</fullName>
    </submittedName>
</protein>
<dbReference type="Pfam" id="PF00320">
    <property type="entry name" value="GATA"/>
    <property type="match status" value="1"/>
</dbReference>
<evidence type="ECO:0000313" key="10">
    <source>
        <dbReference type="Proteomes" id="UP000623467"/>
    </source>
</evidence>
<dbReference type="EMBL" id="JACAZH010000011">
    <property type="protein sequence ID" value="KAF7354933.1"/>
    <property type="molecule type" value="Genomic_DNA"/>
</dbReference>
<evidence type="ECO:0000256" key="3">
    <source>
        <dbReference type="ARBA" id="ARBA00022777"/>
    </source>
</evidence>
<proteinExistence type="predicted"/>
<keyword evidence="5" id="KW-0862">Zinc</keyword>
<evidence type="ECO:0000256" key="1">
    <source>
        <dbReference type="ARBA" id="ARBA00022679"/>
    </source>
</evidence>
<keyword evidence="2" id="KW-0547">Nucleotide-binding</keyword>
<dbReference type="InterPro" id="IPR000679">
    <property type="entry name" value="Znf_GATA"/>
</dbReference>
<name>A0A8H6Y637_9AGAR</name>
<gene>
    <name evidence="9" type="ORF">MSAN_01408100</name>
</gene>
<dbReference type="InterPro" id="IPR051681">
    <property type="entry name" value="Ser/Thr_Kinases-Pseudokinases"/>
</dbReference>
<keyword evidence="1" id="KW-0808">Transferase</keyword>
<feature type="region of interest" description="Disordered" evidence="6">
    <location>
        <begin position="589"/>
        <end position="628"/>
    </location>
</feature>
<dbReference type="InterPro" id="IPR011009">
    <property type="entry name" value="Kinase-like_dom_sf"/>
</dbReference>
<keyword evidence="3 9" id="KW-0418">Kinase</keyword>
<dbReference type="PROSITE" id="PS50011">
    <property type="entry name" value="PROTEIN_KINASE_DOM"/>
    <property type="match status" value="1"/>
</dbReference>
<evidence type="ECO:0000256" key="5">
    <source>
        <dbReference type="PROSITE-ProRule" id="PRU00094"/>
    </source>
</evidence>
<dbReference type="PANTHER" id="PTHR44329:SF288">
    <property type="entry name" value="MITOGEN-ACTIVATED PROTEIN KINASE KINASE KINASE 20"/>
    <property type="match status" value="1"/>
</dbReference>
<feature type="region of interest" description="Disordered" evidence="6">
    <location>
        <begin position="478"/>
        <end position="539"/>
    </location>
</feature>
<dbReference type="GO" id="GO:0004674">
    <property type="term" value="F:protein serine/threonine kinase activity"/>
    <property type="evidence" value="ECO:0007669"/>
    <property type="project" value="TreeGrafter"/>
</dbReference>
<feature type="region of interest" description="Disordered" evidence="6">
    <location>
        <begin position="394"/>
        <end position="431"/>
    </location>
</feature>
<dbReference type="InterPro" id="IPR008271">
    <property type="entry name" value="Ser/Thr_kinase_AS"/>
</dbReference>
<keyword evidence="10" id="KW-1185">Reference proteome</keyword>
<dbReference type="Proteomes" id="UP000623467">
    <property type="component" value="Unassembled WGS sequence"/>
</dbReference>
<comment type="caution">
    <text evidence="9">The sequence shown here is derived from an EMBL/GenBank/DDBJ whole genome shotgun (WGS) entry which is preliminary data.</text>
</comment>
<sequence length="639" mass="70481">MCPSVHLRIQIRSSNSSNRYCRTERATDTFLSCRGSVAQGLLDLLQDLLDLSHELKSRASLSKALVRLSRECGMHPTCFPLEVKKVGKQVAGGGFGDIWKGLVGGQTVAVKSMRQFADDDVKASLKTLGREALIWRQLSHPNLLPFFGLYVLDDRPCLISPWMENGDLKRFLSSAPPDTDRVSLMADIAMGLEYLHSKNIVHGDLKTPNILVTPSGRACITDFGLSSIVDELSLKMTFSSRNGRAGTVRYQAPELLKHERSNYYGSDVYAFACVSYEILTGKIPFFELANDVAIIFKVVEGVRPSRLDAISSDLWVLLEDCWHQQVDKRPTMNAISHRLLRQPIRGDIKQSPPDWDDAYSARFRRFIQEWPLFSLIAEIERRRPYNATNMGYTGSVVHESSGRSDKKPPDVSTRSLPTSSPSTASLSSLSKPWQESVLTPIAELGSASNLFNTPLGVRGPDMAGSAVTVDTARRSLRATRRFTPFPPPRPQTSEPEVPISLSSPPKVKKLGDSGHAAVGADSDSSASGYNSGRTHAQENNRYDGIAQKCLGCGATATPMWRRGPLGPRTLCNACGLVYAKLVKRRMREEDLRTPGTRIANPTGDPDSRTGQNLSEESESDGDDEEQLYDPLVHMSGVWL</sequence>
<dbReference type="SUPFAM" id="SSF56112">
    <property type="entry name" value="Protein kinase-like (PK-like)"/>
    <property type="match status" value="1"/>
</dbReference>
<dbReference type="AlphaFoldDB" id="A0A8H6Y637"/>
<dbReference type="CDD" id="cd00202">
    <property type="entry name" value="ZnF_GATA"/>
    <property type="match status" value="1"/>
</dbReference>
<dbReference type="PANTHER" id="PTHR44329">
    <property type="entry name" value="SERINE/THREONINE-PROTEIN KINASE TNNI3K-RELATED"/>
    <property type="match status" value="1"/>
</dbReference>
<keyword evidence="5" id="KW-0863">Zinc-finger</keyword>
<dbReference type="SMART" id="SM00401">
    <property type="entry name" value="ZnF_GATA"/>
    <property type="match status" value="1"/>
</dbReference>
<evidence type="ECO:0000313" key="9">
    <source>
        <dbReference type="EMBL" id="KAF7354933.1"/>
    </source>
</evidence>
<feature type="compositionally biased region" description="Acidic residues" evidence="6">
    <location>
        <begin position="615"/>
        <end position="627"/>
    </location>
</feature>
<dbReference type="Pfam" id="PF07714">
    <property type="entry name" value="PK_Tyr_Ser-Thr"/>
    <property type="match status" value="1"/>
</dbReference>
<dbReference type="PROSITE" id="PS50114">
    <property type="entry name" value="GATA_ZN_FINGER_2"/>
    <property type="match status" value="1"/>
</dbReference>
<evidence type="ECO:0000256" key="4">
    <source>
        <dbReference type="ARBA" id="ARBA00022840"/>
    </source>
</evidence>
<feature type="domain" description="Protein kinase" evidence="7">
    <location>
        <begin position="84"/>
        <end position="340"/>
    </location>
</feature>
<evidence type="ECO:0000259" key="8">
    <source>
        <dbReference type="PROSITE" id="PS50114"/>
    </source>
</evidence>
<evidence type="ECO:0000256" key="6">
    <source>
        <dbReference type="SAM" id="MobiDB-lite"/>
    </source>
</evidence>
<dbReference type="PROSITE" id="PS00108">
    <property type="entry name" value="PROTEIN_KINASE_ST"/>
    <property type="match status" value="1"/>
</dbReference>
<accession>A0A8H6Y637</accession>
<feature type="compositionally biased region" description="Low complexity" evidence="6">
    <location>
        <begin position="513"/>
        <end position="528"/>
    </location>
</feature>
<feature type="compositionally biased region" description="Low complexity" evidence="6">
    <location>
        <begin position="412"/>
        <end position="431"/>
    </location>
</feature>
<dbReference type="InterPro" id="IPR000719">
    <property type="entry name" value="Prot_kinase_dom"/>
</dbReference>
<dbReference type="GO" id="GO:0006355">
    <property type="term" value="P:regulation of DNA-templated transcription"/>
    <property type="evidence" value="ECO:0007669"/>
    <property type="project" value="InterPro"/>
</dbReference>